<organism evidence="1 2">
    <name type="scientific">Paramecium octaurelia</name>
    <dbReference type="NCBI Taxonomy" id="43137"/>
    <lineage>
        <taxon>Eukaryota</taxon>
        <taxon>Sar</taxon>
        <taxon>Alveolata</taxon>
        <taxon>Ciliophora</taxon>
        <taxon>Intramacronucleata</taxon>
        <taxon>Oligohymenophorea</taxon>
        <taxon>Peniculida</taxon>
        <taxon>Parameciidae</taxon>
        <taxon>Paramecium</taxon>
    </lineage>
</organism>
<name>A0A8S1WZ19_PAROT</name>
<dbReference type="AlphaFoldDB" id="A0A8S1WZ19"/>
<protein>
    <submittedName>
        <fullName evidence="1">Uncharacterized protein</fullName>
    </submittedName>
</protein>
<dbReference type="EMBL" id="CAJJDP010000105">
    <property type="protein sequence ID" value="CAD8193851.1"/>
    <property type="molecule type" value="Genomic_DNA"/>
</dbReference>
<keyword evidence="2" id="KW-1185">Reference proteome</keyword>
<evidence type="ECO:0000313" key="1">
    <source>
        <dbReference type="EMBL" id="CAD8193851.1"/>
    </source>
</evidence>
<accession>A0A8S1WZ19</accession>
<gene>
    <name evidence="1" type="ORF">POCTA_138.1.T1050147</name>
</gene>
<dbReference type="Proteomes" id="UP000683925">
    <property type="component" value="Unassembled WGS sequence"/>
</dbReference>
<reference evidence="1" key="1">
    <citation type="submission" date="2021-01" db="EMBL/GenBank/DDBJ databases">
        <authorList>
            <consortium name="Genoscope - CEA"/>
            <person name="William W."/>
        </authorList>
    </citation>
    <scope>NUCLEOTIDE SEQUENCE</scope>
</reference>
<comment type="caution">
    <text evidence="1">The sequence shown here is derived from an EMBL/GenBank/DDBJ whole genome shotgun (WGS) entry which is preliminary data.</text>
</comment>
<evidence type="ECO:0000313" key="2">
    <source>
        <dbReference type="Proteomes" id="UP000683925"/>
    </source>
</evidence>
<sequence length="97" mass="11798">MLITIKFFEGIASQFETQFNNKDDVQLYIKELKCKVQRVSRQTLQSTQKIKQKSQKKLLILYKQIKKKIKISIKFFYNLAKNNHQEKRSFQRSKNRR</sequence>
<proteinExistence type="predicted"/>